<evidence type="ECO:0000313" key="2">
    <source>
        <dbReference type="Proteomes" id="UP000077266"/>
    </source>
</evidence>
<dbReference type="Proteomes" id="UP000077266">
    <property type="component" value="Unassembled WGS sequence"/>
</dbReference>
<keyword evidence="2" id="KW-1185">Reference proteome</keyword>
<accession>A0A165L0K7</accession>
<sequence length="73" mass="8526">MSRSFGRFLVATPTLSALLLRVDEAPCETSHSKWGYRLKWIWRAYLYYSELVSYLASGVNGRQWDLRDVIDPL</sequence>
<proteinExistence type="predicted"/>
<gene>
    <name evidence="1" type="ORF">EXIGLDRAFT_764627</name>
</gene>
<evidence type="ECO:0000313" key="1">
    <source>
        <dbReference type="EMBL" id="KZV97170.1"/>
    </source>
</evidence>
<name>A0A165L0K7_EXIGL</name>
<organism evidence="1 2">
    <name type="scientific">Exidia glandulosa HHB12029</name>
    <dbReference type="NCBI Taxonomy" id="1314781"/>
    <lineage>
        <taxon>Eukaryota</taxon>
        <taxon>Fungi</taxon>
        <taxon>Dikarya</taxon>
        <taxon>Basidiomycota</taxon>
        <taxon>Agaricomycotina</taxon>
        <taxon>Agaricomycetes</taxon>
        <taxon>Auriculariales</taxon>
        <taxon>Exidiaceae</taxon>
        <taxon>Exidia</taxon>
    </lineage>
</organism>
<reference evidence="1 2" key="1">
    <citation type="journal article" date="2016" name="Mol. Biol. Evol.">
        <title>Comparative Genomics of Early-Diverging Mushroom-Forming Fungi Provides Insights into the Origins of Lignocellulose Decay Capabilities.</title>
        <authorList>
            <person name="Nagy L.G."/>
            <person name="Riley R."/>
            <person name="Tritt A."/>
            <person name="Adam C."/>
            <person name="Daum C."/>
            <person name="Floudas D."/>
            <person name="Sun H."/>
            <person name="Yadav J.S."/>
            <person name="Pangilinan J."/>
            <person name="Larsson K.H."/>
            <person name="Matsuura K."/>
            <person name="Barry K."/>
            <person name="Labutti K."/>
            <person name="Kuo R."/>
            <person name="Ohm R.A."/>
            <person name="Bhattacharya S.S."/>
            <person name="Shirouzu T."/>
            <person name="Yoshinaga Y."/>
            <person name="Martin F.M."/>
            <person name="Grigoriev I.V."/>
            <person name="Hibbett D.S."/>
        </authorList>
    </citation>
    <scope>NUCLEOTIDE SEQUENCE [LARGE SCALE GENOMIC DNA]</scope>
    <source>
        <strain evidence="1 2">HHB12029</strain>
    </source>
</reference>
<dbReference type="AlphaFoldDB" id="A0A165L0K7"/>
<protein>
    <submittedName>
        <fullName evidence="1">Uncharacterized protein</fullName>
    </submittedName>
</protein>
<dbReference type="EMBL" id="KV425933">
    <property type="protein sequence ID" value="KZV97170.1"/>
    <property type="molecule type" value="Genomic_DNA"/>
</dbReference>
<dbReference type="InParanoid" id="A0A165L0K7"/>